<reference evidence="5" key="1">
    <citation type="journal article" date="2022" name="Front. Genet.">
        <title>Chromosome-Scale Assembly of the Dendrobium nobile Genome Provides Insights Into the Molecular Mechanism of the Biosynthesis of the Medicinal Active Ingredient of Dendrobium.</title>
        <authorList>
            <person name="Xu Q."/>
            <person name="Niu S.-C."/>
            <person name="Li K.-L."/>
            <person name="Zheng P.-J."/>
            <person name="Zhang X.-J."/>
            <person name="Jia Y."/>
            <person name="Liu Y."/>
            <person name="Niu Y.-X."/>
            <person name="Yu L.-H."/>
            <person name="Chen D.-F."/>
            <person name="Zhang G.-Q."/>
        </authorList>
    </citation>
    <scope>NUCLEOTIDE SEQUENCE</scope>
    <source>
        <tissue evidence="5">Leaf</tissue>
    </source>
</reference>
<keyword evidence="6" id="KW-1185">Reference proteome</keyword>
<evidence type="ECO:0000259" key="4">
    <source>
        <dbReference type="SMART" id="SM00856"/>
    </source>
</evidence>
<dbReference type="InterPro" id="IPR051955">
    <property type="entry name" value="PME_Inhibitor"/>
</dbReference>
<evidence type="ECO:0000256" key="3">
    <source>
        <dbReference type="SAM" id="SignalP"/>
    </source>
</evidence>
<dbReference type="PANTHER" id="PTHR31080:SF274">
    <property type="entry name" value="PECTINESTERASE_PECTINESTERASE INHIBITOR 26"/>
    <property type="match status" value="1"/>
</dbReference>
<proteinExistence type="predicted"/>
<dbReference type="Proteomes" id="UP000829196">
    <property type="component" value="Unassembled WGS sequence"/>
</dbReference>
<accession>A0A8T3BSC6</accession>
<comment type="caution">
    <text evidence="5">The sequence shown here is derived from an EMBL/GenBank/DDBJ whole genome shotgun (WGS) entry which is preliminary data.</text>
</comment>
<dbReference type="OrthoDB" id="770764at2759"/>
<dbReference type="CDD" id="cd15800">
    <property type="entry name" value="PMEI-like_2"/>
    <property type="match status" value="1"/>
</dbReference>
<dbReference type="SMR" id="A0A8T3BSC6"/>
<dbReference type="Gene3D" id="1.20.140.40">
    <property type="entry name" value="Invertase/pectin methylesterase inhibitor family protein"/>
    <property type="match status" value="1"/>
</dbReference>
<protein>
    <recommendedName>
        <fullName evidence="4">Pectinesterase inhibitor domain-containing protein</fullName>
    </recommendedName>
</protein>
<dbReference type="EMBL" id="JAGYWB010000006">
    <property type="protein sequence ID" value="KAI0518613.1"/>
    <property type="molecule type" value="Genomic_DNA"/>
</dbReference>
<evidence type="ECO:0000256" key="1">
    <source>
        <dbReference type="ARBA" id="ARBA00022729"/>
    </source>
</evidence>
<dbReference type="InterPro" id="IPR006501">
    <property type="entry name" value="Pectinesterase_inhib_dom"/>
</dbReference>
<dbReference type="Pfam" id="PF04043">
    <property type="entry name" value="PMEI"/>
    <property type="match status" value="1"/>
</dbReference>
<feature type="domain" description="Pectinesterase inhibitor" evidence="4">
    <location>
        <begin position="68"/>
        <end position="214"/>
    </location>
</feature>
<feature type="region of interest" description="Disordered" evidence="2">
    <location>
        <begin position="30"/>
        <end position="64"/>
    </location>
</feature>
<dbReference type="SMART" id="SM00856">
    <property type="entry name" value="PMEI"/>
    <property type="match status" value="1"/>
</dbReference>
<keyword evidence="1 3" id="KW-0732">Signal</keyword>
<feature type="signal peptide" evidence="3">
    <location>
        <begin position="1"/>
        <end position="26"/>
    </location>
</feature>
<dbReference type="AlphaFoldDB" id="A0A8T3BSC6"/>
<feature type="compositionally biased region" description="Pro residues" evidence="2">
    <location>
        <begin position="38"/>
        <end position="63"/>
    </location>
</feature>
<feature type="chain" id="PRO_5035795134" description="Pectinesterase inhibitor domain-containing protein" evidence="3">
    <location>
        <begin position="27"/>
        <end position="224"/>
    </location>
</feature>
<sequence length="224" mass="24164">MPPATSSSLHLLLLLFILSVLHPSASICLPRGSTSSPSSPPPGTSSTPPPSHLPGHPSPPTDPSLPNYASHLIEFFCNHTDFSDLCLKSLNNSSAVLKSPTNSTVLAALMKAVDVKTHDARSFAQNLSADPHFDAKTRELLHDCIDVYDDALDNLEAAKEAIRVGDIGTRDSMLSAMISNFGTCEDGFAEFSIKSPVEDWSETLQSMTDNCLAIINMNRIHDDY</sequence>
<dbReference type="NCBIfam" id="TIGR01614">
    <property type="entry name" value="PME_inhib"/>
    <property type="match status" value="1"/>
</dbReference>
<dbReference type="PANTHER" id="PTHR31080">
    <property type="entry name" value="PECTINESTERASE INHIBITOR-LIKE"/>
    <property type="match status" value="1"/>
</dbReference>
<evidence type="ECO:0000313" key="5">
    <source>
        <dbReference type="EMBL" id="KAI0518613.1"/>
    </source>
</evidence>
<dbReference type="GO" id="GO:0004857">
    <property type="term" value="F:enzyme inhibitor activity"/>
    <property type="evidence" value="ECO:0007669"/>
    <property type="project" value="InterPro"/>
</dbReference>
<organism evidence="5 6">
    <name type="scientific">Dendrobium nobile</name>
    <name type="common">Orchid</name>
    <dbReference type="NCBI Taxonomy" id="94219"/>
    <lineage>
        <taxon>Eukaryota</taxon>
        <taxon>Viridiplantae</taxon>
        <taxon>Streptophyta</taxon>
        <taxon>Embryophyta</taxon>
        <taxon>Tracheophyta</taxon>
        <taxon>Spermatophyta</taxon>
        <taxon>Magnoliopsida</taxon>
        <taxon>Liliopsida</taxon>
        <taxon>Asparagales</taxon>
        <taxon>Orchidaceae</taxon>
        <taxon>Epidendroideae</taxon>
        <taxon>Malaxideae</taxon>
        <taxon>Dendrobiinae</taxon>
        <taxon>Dendrobium</taxon>
    </lineage>
</organism>
<gene>
    <name evidence="5" type="ORF">KFK09_006049</name>
</gene>
<dbReference type="InterPro" id="IPR035513">
    <property type="entry name" value="Invertase/methylesterase_inhib"/>
</dbReference>
<evidence type="ECO:0000313" key="6">
    <source>
        <dbReference type="Proteomes" id="UP000829196"/>
    </source>
</evidence>
<evidence type="ECO:0000256" key="2">
    <source>
        <dbReference type="SAM" id="MobiDB-lite"/>
    </source>
</evidence>
<name>A0A8T3BSC6_DENNO</name>
<dbReference type="SUPFAM" id="SSF101148">
    <property type="entry name" value="Plant invertase/pectin methylesterase inhibitor"/>
    <property type="match status" value="1"/>
</dbReference>